<evidence type="ECO:0000256" key="1">
    <source>
        <dbReference type="ARBA" id="ARBA00004651"/>
    </source>
</evidence>
<dbReference type="InterPro" id="IPR007208">
    <property type="entry name" value="MrpF/PhaF-like"/>
</dbReference>
<evidence type="ECO:0000256" key="3">
    <source>
        <dbReference type="ARBA" id="ARBA00022448"/>
    </source>
</evidence>
<dbReference type="Proteomes" id="UP001230317">
    <property type="component" value="Unassembled WGS sequence"/>
</dbReference>
<dbReference type="AlphaFoldDB" id="A0AAP4BY18"/>
<dbReference type="GeneID" id="81676096"/>
<dbReference type="Proteomes" id="UP001239414">
    <property type="component" value="Unassembled WGS sequence"/>
</dbReference>
<comment type="similarity">
    <text evidence="2">Belongs to the CPA3 antiporters (TC 2.A.63) subunit F family.</text>
</comment>
<comment type="caution">
    <text evidence="10">The sequence shown here is derived from an EMBL/GenBank/DDBJ whole genome shotgun (WGS) entry which is preliminary data.</text>
</comment>
<dbReference type="PANTHER" id="PTHR34702">
    <property type="entry name" value="NA(+)/H(+) ANTIPORTER SUBUNIT F1"/>
    <property type="match status" value="1"/>
</dbReference>
<dbReference type="Pfam" id="PF04066">
    <property type="entry name" value="MrpF_PhaF"/>
    <property type="match status" value="1"/>
</dbReference>
<evidence type="ECO:0000256" key="4">
    <source>
        <dbReference type="ARBA" id="ARBA00022475"/>
    </source>
</evidence>
<evidence type="ECO:0000256" key="5">
    <source>
        <dbReference type="ARBA" id="ARBA00022692"/>
    </source>
</evidence>
<evidence type="ECO:0000256" key="2">
    <source>
        <dbReference type="ARBA" id="ARBA00009212"/>
    </source>
</evidence>
<evidence type="ECO:0000313" key="11">
    <source>
        <dbReference type="Proteomes" id="UP001230317"/>
    </source>
</evidence>
<keyword evidence="5 8" id="KW-0812">Transmembrane</keyword>
<sequence length="91" mass="10209">MDPQIYHAILLVPAFLLWVSVLITVWRIIVGPNSLDRLVGMDGFTAMFQCALATYMCWSLDTSVVSAMLVIALLGFISTVSVTRFRKRDNQ</sequence>
<dbReference type="EMBL" id="JASNVU010000004">
    <property type="protein sequence ID" value="MDK4334619.1"/>
    <property type="molecule type" value="Genomic_DNA"/>
</dbReference>
<accession>A0AAP4BY18</accession>
<dbReference type="PANTHER" id="PTHR34702:SF1">
    <property type="entry name" value="NA(+)_H(+) ANTIPORTER SUBUNIT F"/>
    <property type="match status" value="1"/>
</dbReference>
<evidence type="ECO:0000313" key="9">
    <source>
        <dbReference type="EMBL" id="MDK4246585.1"/>
    </source>
</evidence>
<keyword evidence="3" id="KW-0813">Transport</keyword>
<feature type="transmembrane region" description="Helical" evidence="8">
    <location>
        <begin position="6"/>
        <end position="26"/>
    </location>
</feature>
<evidence type="ECO:0000313" key="10">
    <source>
        <dbReference type="EMBL" id="MDK4334619.1"/>
    </source>
</evidence>
<protein>
    <submittedName>
        <fullName evidence="10">Monovalent cation/H+ antiporter complex subunit F</fullName>
    </submittedName>
</protein>
<keyword evidence="4" id="KW-1003">Cell membrane</keyword>
<keyword evidence="12" id="KW-1185">Reference proteome</keyword>
<gene>
    <name evidence="9" type="ORF">QPX34_00910</name>
    <name evidence="10" type="ORF">QPX58_04220</name>
</gene>
<evidence type="ECO:0000256" key="6">
    <source>
        <dbReference type="ARBA" id="ARBA00022989"/>
    </source>
</evidence>
<evidence type="ECO:0000313" key="12">
    <source>
        <dbReference type="Proteomes" id="UP001239414"/>
    </source>
</evidence>
<dbReference type="RefSeq" id="WP_005279460.1">
    <property type="nucleotide sequence ID" value="NZ_CP046605.1"/>
</dbReference>
<reference evidence="10 12" key="1">
    <citation type="submission" date="2023-05" db="EMBL/GenBank/DDBJ databases">
        <title>Metabolic capabilities are highly conserved among human nasal-associated Corynebacterium species in pangenomic analyses.</title>
        <authorList>
            <person name="Tran T.H."/>
            <person name="Roberts A.Q."/>
            <person name="Escapa I.F."/>
            <person name="Gao W."/>
            <person name="Conlan S."/>
            <person name="Kong H."/>
            <person name="Segre J.A."/>
            <person name="Kelly M.S."/>
            <person name="Lemon K.P."/>
        </authorList>
    </citation>
    <scope>NUCLEOTIDE SEQUENCE</scope>
    <source>
        <strain evidence="10">KPL2618</strain>
        <strain evidence="9 12">KPL3802</strain>
    </source>
</reference>
<dbReference type="GO" id="GO:0005886">
    <property type="term" value="C:plasma membrane"/>
    <property type="evidence" value="ECO:0007669"/>
    <property type="project" value="UniProtKB-SubCell"/>
</dbReference>
<dbReference type="EMBL" id="JASNUO010000001">
    <property type="protein sequence ID" value="MDK4246585.1"/>
    <property type="molecule type" value="Genomic_DNA"/>
</dbReference>
<evidence type="ECO:0000256" key="7">
    <source>
        <dbReference type="ARBA" id="ARBA00023136"/>
    </source>
</evidence>
<organism evidence="10 11">
    <name type="scientific">Corynebacterium accolens</name>
    <dbReference type="NCBI Taxonomy" id="38284"/>
    <lineage>
        <taxon>Bacteria</taxon>
        <taxon>Bacillati</taxon>
        <taxon>Actinomycetota</taxon>
        <taxon>Actinomycetes</taxon>
        <taxon>Mycobacteriales</taxon>
        <taxon>Corynebacteriaceae</taxon>
        <taxon>Corynebacterium</taxon>
    </lineage>
</organism>
<proteinExistence type="inferred from homology"/>
<keyword evidence="7 8" id="KW-0472">Membrane</keyword>
<name>A0AAP4BY18_9CORY</name>
<dbReference type="GO" id="GO:0015385">
    <property type="term" value="F:sodium:proton antiporter activity"/>
    <property type="evidence" value="ECO:0007669"/>
    <property type="project" value="TreeGrafter"/>
</dbReference>
<feature type="transmembrane region" description="Helical" evidence="8">
    <location>
        <begin position="64"/>
        <end position="85"/>
    </location>
</feature>
<dbReference type="NCBIfam" id="NF005930">
    <property type="entry name" value="PRK07948.1"/>
    <property type="match status" value="1"/>
</dbReference>
<evidence type="ECO:0000256" key="8">
    <source>
        <dbReference type="SAM" id="Phobius"/>
    </source>
</evidence>
<comment type="subcellular location">
    <subcellularLocation>
        <location evidence="1">Cell membrane</location>
        <topology evidence="1">Multi-pass membrane protein</topology>
    </subcellularLocation>
</comment>
<keyword evidence="6 8" id="KW-1133">Transmembrane helix</keyword>